<dbReference type="PANTHER" id="PTHR10335">
    <property type="entry name" value="RRNA 2-O-METHYLTRANSFERASE FIBRILLARIN"/>
    <property type="match status" value="1"/>
</dbReference>
<dbReference type="GO" id="GO:0000494">
    <property type="term" value="P:box C/D sno(s)RNA 3'-end processing"/>
    <property type="evidence" value="ECO:0007669"/>
    <property type="project" value="TreeGrafter"/>
</dbReference>
<reference evidence="2 3" key="1">
    <citation type="journal article" date="2004" name="Nature">
        <title>Genome evolution in yeasts.</title>
        <authorList>
            <consortium name="Genolevures"/>
            <person name="Dujon B."/>
            <person name="Sherman D."/>
            <person name="Fischer G."/>
            <person name="Durrens P."/>
            <person name="Casaregola S."/>
            <person name="Lafontaine I."/>
            <person name="de Montigny J."/>
            <person name="Marck C."/>
            <person name="Neuveglise C."/>
            <person name="Talla E."/>
            <person name="Goffard N."/>
            <person name="Frangeul L."/>
            <person name="Aigle M."/>
            <person name="Anthouard V."/>
            <person name="Babour A."/>
            <person name="Barbe V."/>
            <person name="Barnay S."/>
            <person name="Blanchin S."/>
            <person name="Beckerich J.M."/>
            <person name="Beyne E."/>
            <person name="Bleykasten C."/>
            <person name="Boisrame A."/>
            <person name="Boyer J."/>
            <person name="Cattolico L."/>
            <person name="Confanioleri F."/>
            <person name="de Daruvar A."/>
            <person name="Despons L."/>
            <person name="Fabre E."/>
            <person name="Fairhead C."/>
            <person name="Ferry-Dumazet H."/>
            <person name="Groppi A."/>
            <person name="Hantraye F."/>
            <person name="Hennequin C."/>
            <person name="Jauniaux N."/>
            <person name="Joyet P."/>
            <person name="Kachouri R."/>
            <person name="Kerrest A."/>
            <person name="Koszul R."/>
            <person name="Lemaire M."/>
            <person name="Lesur I."/>
            <person name="Ma L."/>
            <person name="Muller H."/>
            <person name="Nicaud J.M."/>
            <person name="Nikolski M."/>
            <person name="Oztas S."/>
            <person name="Ozier-Kalogeropoulos O."/>
            <person name="Pellenz S."/>
            <person name="Potier S."/>
            <person name="Richard G.F."/>
            <person name="Straub M.L."/>
            <person name="Suleau A."/>
            <person name="Swennene D."/>
            <person name="Tekaia F."/>
            <person name="Wesolowski-Louvel M."/>
            <person name="Westhof E."/>
            <person name="Wirth B."/>
            <person name="Zeniou-Meyer M."/>
            <person name="Zivanovic I."/>
            <person name="Bolotin-Fukuhara M."/>
            <person name="Thierry A."/>
            <person name="Bouchier C."/>
            <person name="Caudron B."/>
            <person name="Scarpelli C."/>
            <person name="Gaillardin C."/>
            <person name="Weissenbach J."/>
            <person name="Wincker P."/>
            <person name="Souciet J.L."/>
        </authorList>
    </citation>
    <scope>NUCLEOTIDE SEQUENCE [LARGE SCALE GENOMIC DNA]</scope>
    <source>
        <strain evidence="3">ATCC 8585 / CBS 2359 / DSM 70799 / NBRC 1267 / NRRL Y-1140 / WM37</strain>
    </source>
</reference>
<evidence type="ECO:0000313" key="2">
    <source>
        <dbReference type="EMBL" id="CAG99538.1"/>
    </source>
</evidence>
<accession>Q6CNN8</accession>
<organism evidence="2 3">
    <name type="scientific">Kluyveromyces lactis (strain ATCC 8585 / CBS 2359 / DSM 70799 / NBRC 1267 / NRRL Y-1140 / WM37)</name>
    <name type="common">Yeast</name>
    <name type="synonym">Candida sphaerica</name>
    <dbReference type="NCBI Taxonomy" id="284590"/>
    <lineage>
        <taxon>Eukaryota</taxon>
        <taxon>Fungi</taxon>
        <taxon>Dikarya</taxon>
        <taxon>Ascomycota</taxon>
        <taxon>Saccharomycotina</taxon>
        <taxon>Saccharomycetes</taxon>
        <taxon>Saccharomycetales</taxon>
        <taxon>Saccharomycetaceae</taxon>
        <taxon>Kluyveromyces</taxon>
    </lineage>
</organism>
<dbReference type="PaxDb" id="284590-Q6CNN8"/>
<dbReference type="GO" id="GO:0031428">
    <property type="term" value="C:box C/D methylation guide snoRNP complex"/>
    <property type="evidence" value="ECO:0007669"/>
    <property type="project" value="TreeGrafter"/>
</dbReference>
<gene>
    <name evidence="2" type="ORF">KLLA0_E11133g</name>
</gene>
<dbReference type="KEGG" id="kla:KLLA0_E11133g"/>
<evidence type="ECO:0000259" key="1">
    <source>
        <dbReference type="Pfam" id="PF10307"/>
    </source>
</evidence>
<sequence length="460" mass="52949">MQGANWKEHEVLQRWSSVKLAQFPQCKNSEVTKIHIYDFDQTLFVSPLPNPVLYPPSTINHLRYPNSLANGGWFMNSDILEYSVLCRKGKDSGKWNLTVAELVSMSIADENTLCILLTGRSEAQFTRVIEEAMKQFQEDFELSRGFDAVCLKKEQMTTASYKTSLIVSLLDFYSNVNQISIYDDRERHCKMFREFLKNYAETVRPALIPSVVIVPAIFYYLPSDVEIELVHNMVADSNKIVQSINERKKHQKHQKKKSFNKSGVSNGNFNIFHLHNSAMHSSYALDVETTIRLQEKAIHFLKSFEDLDADAIPESLDWFLYPYIPISLHESVAKVSVNDIAELLHEDGNVRDANSLASNIQKGHQYHQRSWQIKDFVYVAHGNVIGFRVEPADTVSEVPASSYYTYLLLAGPKSISFYTSQEMHNLRNAFHHYFVIDSKDQEVFTTYLGVYHNFRLKSAR</sequence>
<dbReference type="GO" id="GO:0008649">
    <property type="term" value="F:rRNA methyltransferase activity"/>
    <property type="evidence" value="ECO:0007669"/>
    <property type="project" value="TreeGrafter"/>
</dbReference>
<dbReference type="AlphaFoldDB" id="Q6CNN8"/>
<dbReference type="InterPro" id="IPR018812">
    <property type="entry name" value="SAK_HAD"/>
</dbReference>
<dbReference type="GeneID" id="2893764"/>
<dbReference type="InParanoid" id="Q6CNN8"/>
<dbReference type="PANTHER" id="PTHR10335:SF23">
    <property type="entry name" value="OB FOLD-CONTAINING PROTEIN, NUCLEIC ACID BINDING"/>
    <property type="match status" value="1"/>
</dbReference>
<dbReference type="Proteomes" id="UP000000598">
    <property type="component" value="Chromosome E"/>
</dbReference>
<dbReference type="GO" id="GO:0032040">
    <property type="term" value="C:small-subunit processome"/>
    <property type="evidence" value="ECO:0007669"/>
    <property type="project" value="TreeGrafter"/>
</dbReference>
<dbReference type="HOGENOM" id="CLU_022771_1_1_1"/>
<dbReference type="EMBL" id="CR382125">
    <property type="protein sequence ID" value="CAG99538.1"/>
    <property type="molecule type" value="Genomic_DNA"/>
</dbReference>
<proteinExistence type="predicted"/>
<protein>
    <submittedName>
        <fullName evidence="2">KLLA0E11133p</fullName>
    </submittedName>
</protein>
<feature type="domain" description="Swiss Army Knife RNA repair protein HAD" evidence="1">
    <location>
        <begin position="46"/>
        <end position="239"/>
    </location>
</feature>
<dbReference type="GO" id="GO:1990259">
    <property type="term" value="F:histone H2AQ104 methyltransferase activity"/>
    <property type="evidence" value="ECO:0007669"/>
    <property type="project" value="TreeGrafter"/>
</dbReference>
<dbReference type="RefSeq" id="XP_454451.1">
    <property type="nucleotide sequence ID" value="XM_454451.1"/>
</dbReference>
<name>Q6CNN8_KLULA</name>
<keyword evidence="3" id="KW-1185">Reference proteome</keyword>
<dbReference type="GO" id="GO:0003723">
    <property type="term" value="F:RNA binding"/>
    <property type="evidence" value="ECO:0007669"/>
    <property type="project" value="TreeGrafter"/>
</dbReference>
<dbReference type="Pfam" id="PF10307">
    <property type="entry name" value="HAD_SAK_1"/>
    <property type="match status" value="1"/>
</dbReference>
<dbReference type="eggNOG" id="ENOG502S30I">
    <property type="taxonomic scope" value="Eukaryota"/>
</dbReference>
<evidence type="ECO:0000313" key="3">
    <source>
        <dbReference type="Proteomes" id="UP000000598"/>
    </source>
</evidence>